<dbReference type="Proteomes" id="UP001519342">
    <property type="component" value="Unassembled WGS sequence"/>
</dbReference>
<name>A0ABS4GG51_9FIRM</name>
<protein>
    <submittedName>
        <fullName evidence="1">Fe-S cluster assembly iron-binding protein IscA</fullName>
    </submittedName>
</protein>
<sequence length="36" mass="3954">MDIIVSEDLEGAIKGAKIDYSNSFFKKGFEVVPAFS</sequence>
<comment type="caution">
    <text evidence="1">The sequence shown here is derived from an EMBL/GenBank/DDBJ whole genome shotgun (WGS) entry which is preliminary data.</text>
</comment>
<keyword evidence="2" id="KW-1185">Reference proteome</keyword>
<evidence type="ECO:0000313" key="1">
    <source>
        <dbReference type="EMBL" id="MBP1926656.1"/>
    </source>
</evidence>
<organism evidence="1 2">
    <name type="scientific">Sedimentibacter acidaminivorans</name>
    <dbReference type="NCBI Taxonomy" id="913099"/>
    <lineage>
        <taxon>Bacteria</taxon>
        <taxon>Bacillati</taxon>
        <taxon>Bacillota</taxon>
        <taxon>Tissierellia</taxon>
        <taxon>Sedimentibacter</taxon>
    </lineage>
</organism>
<reference evidence="1 2" key="1">
    <citation type="submission" date="2021-03" db="EMBL/GenBank/DDBJ databases">
        <title>Genomic Encyclopedia of Type Strains, Phase IV (KMG-IV): sequencing the most valuable type-strain genomes for metagenomic binning, comparative biology and taxonomic classification.</title>
        <authorList>
            <person name="Goeker M."/>
        </authorList>
    </citation>
    <scope>NUCLEOTIDE SEQUENCE [LARGE SCALE GENOMIC DNA]</scope>
    <source>
        <strain evidence="1 2">DSM 24004</strain>
    </source>
</reference>
<proteinExistence type="predicted"/>
<evidence type="ECO:0000313" key="2">
    <source>
        <dbReference type="Proteomes" id="UP001519342"/>
    </source>
</evidence>
<accession>A0ABS4GG51</accession>
<gene>
    <name evidence="1" type="ORF">J2Z76_002525</name>
</gene>
<dbReference type="EMBL" id="JAGGKS010000007">
    <property type="protein sequence ID" value="MBP1926656.1"/>
    <property type="molecule type" value="Genomic_DNA"/>
</dbReference>